<dbReference type="InterPro" id="IPR001398">
    <property type="entry name" value="Macrophage_inhib_fac"/>
</dbReference>
<dbReference type="Gene3D" id="3.30.429.10">
    <property type="entry name" value="Macrophage Migration Inhibitory Factor"/>
    <property type="match status" value="1"/>
</dbReference>
<reference evidence="1 2" key="2">
    <citation type="journal article" date="2011" name="ISME J.">
        <title>RNA-seq reveals cooperative metabolic interactions between two termite-gut spirochete species in co-culture.</title>
        <authorList>
            <person name="Rosenthal A.Z."/>
            <person name="Matson E.G."/>
            <person name="Eldar A."/>
            <person name="Leadbetter J.R."/>
        </authorList>
    </citation>
    <scope>NUCLEOTIDE SEQUENCE [LARGE SCALE GENOMIC DNA]</scope>
    <source>
        <strain evidence="2">ATCC BAA-888 / DSM 13862 / ZAS-9</strain>
    </source>
</reference>
<dbReference type="InterPro" id="IPR014347">
    <property type="entry name" value="Tautomerase/MIF_sf"/>
</dbReference>
<evidence type="ECO:0000313" key="1">
    <source>
        <dbReference type="EMBL" id="AEF82933.1"/>
    </source>
</evidence>
<dbReference type="eggNOG" id="COG1942">
    <property type="taxonomic scope" value="Bacteria"/>
</dbReference>
<evidence type="ECO:0008006" key="3">
    <source>
        <dbReference type="Google" id="ProtNLM"/>
    </source>
</evidence>
<name>F5YFT3_LEAAZ</name>
<dbReference type="STRING" id="545695.TREAZ_2434"/>
<dbReference type="AlphaFoldDB" id="F5YFT3"/>
<sequence length="113" mass="12883">MPFISVTIGQKLNSAEKEKLKAELGRLITIIPGKTEPDLIVHIQDSGAVYMGGTETPSVYIDLRVYTKTKEDAKKTFTKKLFDFITAEYGIKPDRQYLTISEYENWGYDGEFH</sequence>
<accession>F5YFT3</accession>
<dbReference type="Pfam" id="PF01187">
    <property type="entry name" value="MIF"/>
    <property type="match status" value="1"/>
</dbReference>
<protein>
    <recommendedName>
        <fullName evidence="3">Macrophage migration inhibitory factor</fullName>
    </recommendedName>
</protein>
<dbReference type="HOGENOM" id="CLU_129906_0_0_12"/>
<dbReference type="Proteomes" id="UP000009222">
    <property type="component" value="Chromosome"/>
</dbReference>
<reference evidence="2" key="1">
    <citation type="submission" date="2009-12" db="EMBL/GenBank/DDBJ databases">
        <title>Complete sequence of Treponema azotonutricium strain ZAS-9.</title>
        <authorList>
            <person name="Tetu S.G."/>
            <person name="Matson E."/>
            <person name="Ren Q."/>
            <person name="Seshadri R."/>
            <person name="Elbourne L."/>
            <person name="Hassan K.A."/>
            <person name="Durkin A."/>
            <person name="Radune D."/>
            <person name="Mohamoud Y."/>
            <person name="Shay R."/>
            <person name="Jin S."/>
            <person name="Zhang X."/>
            <person name="Lucey K."/>
            <person name="Ballor N.R."/>
            <person name="Ottesen E."/>
            <person name="Rosenthal R."/>
            <person name="Allen A."/>
            <person name="Leadbetter J.R."/>
            <person name="Paulsen I.T."/>
        </authorList>
    </citation>
    <scope>NUCLEOTIDE SEQUENCE [LARGE SCALE GENOMIC DNA]</scope>
    <source>
        <strain evidence="2">ATCC BAA-888 / DSM 13862 / ZAS-9</strain>
    </source>
</reference>
<keyword evidence="2" id="KW-1185">Reference proteome</keyword>
<evidence type="ECO:0000313" key="2">
    <source>
        <dbReference type="Proteomes" id="UP000009222"/>
    </source>
</evidence>
<proteinExistence type="predicted"/>
<dbReference type="KEGG" id="taz:TREAZ_2434"/>
<dbReference type="RefSeq" id="WP_015713084.1">
    <property type="nucleotide sequence ID" value="NC_015577.1"/>
</dbReference>
<dbReference type="InParanoid" id="F5YFT3"/>
<dbReference type="SUPFAM" id="SSF55331">
    <property type="entry name" value="Tautomerase/MIF"/>
    <property type="match status" value="1"/>
</dbReference>
<gene>
    <name evidence="1" type="ordered locus">TREAZ_2434</name>
</gene>
<organism evidence="1 2">
    <name type="scientific">Leadbettera azotonutricia (strain ATCC BAA-888 / DSM 13862 / ZAS-9)</name>
    <name type="common">Treponema azotonutricium</name>
    <dbReference type="NCBI Taxonomy" id="545695"/>
    <lineage>
        <taxon>Bacteria</taxon>
        <taxon>Pseudomonadati</taxon>
        <taxon>Spirochaetota</taxon>
        <taxon>Spirochaetia</taxon>
        <taxon>Spirochaetales</taxon>
        <taxon>Breznakiellaceae</taxon>
        <taxon>Leadbettera</taxon>
    </lineage>
</organism>
<dbReference type="EMBL" id="CP001841">
    <property type="protein sequence ID" value="AEF82933.1"/>
    <property type="molecule type" value="Genomic_DNA"/>
</dbReference>
<dbReference type="OrthoDB" id="5769863at2"/>